<dbReference type="EC" id="3.2.1.17" evidence="7"/>
<keyword evidence="2 7" id="KW-0929">Antimicrobial</keyword>
<feature type="region of interest" description="Disordered" evidence="8">
    <location>
        <begin position="21"/>
        <end position="51"/>
    </location>
</feature>
<proteinExistence type="inferred from homology"/>
<keyword evidence="3 7" id="KW-0081">Bacteriolytic enzyme</keyword>
<comment type="catalytic activity">
    <reaction evidence="1 7">
        <text>Hydrolysis of (1-&gt;4)-beta-linkages between N-acetylmuramic acid and N-acetyl-D-glucosamine residues in a peptidoglycan and between N-acetyl-D-glucosamine residues in chitodextrins.</text>
        <dbReference type="EC" id="3.2.1.17"/>
    </reaction>
</comment>
<accession>A0ABV7C3Q0</accession>
<dbReference type="PANTHER" id="PTHR38107">
    <property type="match status" value="1"/>
</dbReference>
<dbReference type="InterPro" id="IPR034690">
    <property type="entry name" value="Endolysin_T4_type"/>
</dbReference>
<evidence type="ECO:0000313" key="10">
    <source>
        <dbReference type="EMBL" id="MFC3002880.1"/>
    </source>
</evidence>
<dbReference type="Pfam" id="PF00959">
    <property type="entry name" value="Phage_lysozyme"/>
    <property type="match status" value="1"/>
</dbReference>
<evidence type="ECO:0000256" key="4">
    <source>
        <dbReference type="ARBA" id="ARBA00022801"/>
    </source>
</evidence>
<name>A0ABV7C3Q0_9PROT</name>
<evidence type="ECO:0000256" key="2">
    <source>
        <dbReference type="ARBA" id="ARBA00022529"/>
    </source>
</evidence>
<dbReference type="HAMAP" id="MF_04110">
    <property type="entry name" value="ENDOLYSIN_T4"/>
    <property type="match status" value="1"/>
</dbReference>
<evidence type="ECO:0000313" key="11">
    <source>
        <dbReference type="Proteomes" id="UP001595420"/>
    </source>
</evidence>
<dbReference type="EMBL" id="JBHRSB010000008">
    <property type="protein sequence ID" value="MFC3002880.1"/>
    <property type="molecule type" value="Genomic_DNA"/>
</dbReference>
<keyword evidence="6 7" id="KW-0326">Glycosidase</keyword>
<dbReference type="InterPro" id="IPR051018">
    <property type="entry name" value="Bacteriophage_GH24"/>
</dbReference>
<keyword evidence="11" id="KW-1185">Reference proteome</keyword>
<reference evidence="11" key="1">
    <citation type="journal article" date="2019" name="Int. J. Syst. Evol. Microbiol.">
        <title>The Global Catalogue of Microorganisms (GCM) 10K type strain sequencing project: providing services to taxonomists for standard genome sequencing and annotation.</title>
        <authorList>
            <consortium name="The Broad Institute Genomics Platform"/>
            <consortium name="The Broad Institute Genome Sequencing Center for Infectious Disease"/>
            <person name="Wu L."/>
            <person name="Ma J."/>
        </authorList>
    </citation>
    <scope>NUCLEOTIDE SEQUENCE [LARGE SCALE GENOMIC DNA]</scope>
    <source>
        <strain evidence="11">CGMCC 1.16855</strain>
    </source>
</reference>
<dbReference type="Gene3D" id="1.10.530.40">
    <property type="match status" value="1"/>
</dbReference>
<dbReference type="CDD" id="cd00737">
    <property type="entry name" value="lyz_endolysin_autolysin"/>
    <property type="match status" value="1"/>
</dbReference>
<organism evidence="10 11">
    <name type="scientific">Falsiroseomonas tokyonensis</name>
    <dbReference type="NCBI Taxonomy" id="430521"/>
    <lineage>
        <taxon>Bacteria</taxon>
        <taxon>Pseudomonadati</taxon>
        <taxon>Pseudomonadota</taxon>
        <taxon>Alphaproteobacteria</taxon>
        <taxon>Acetobacterales</taxon>
        <taxon>Roseomonadaceae</taxon>
        <taxon>Falsiroseomonas</taxon>
    </lineage>
</organism>
<protein>
    <recommendedName>
        <fullName evidence="7">Lysozyme</fullName>
        <ecNumber evidence="7">3.2.1.17</ecNumber>
    </recommendedName>
</protein>
<evidence type="ECO:0000256" key="7">
    <source>
        <dbReference type="RuleBase" id="RU003788"/>
    </source>
</evidence>
<dbReference type="SUPFAM" id="SSF53955">
    <property type="entry name" value="Lysozyme-like"/>
    <property type="match status" value="1"/>
</dbReference>
<comment type="similarity">
    <text evidence="7">Belongs to the glycosyl hydrolase 24 family.</text>
</comment>
<dbReference type="GO" id="GO:0016787">
    <property type="term" value="F:hydrolase activity"/>
    <property type="evidence" value="ECO:0007669"/>
    <property type="project" value="UniProtKB-KW"/>
</dbReference>
<feature type="chain" id="PRO_5046791102" description="Lysozyme" evidence="9">
    <location>
        <begin position="19"/>
        <end position="206"/>
    </location>
</feature>
<keyword evidence="4 7" id="KW-0378">Hydrolase</keyword>
<dbReference type="PANTHER" id="PTHR38107:SF3">
    <property type="entry name" value="LYSOZYME RRRD-RELATED"/>
    <property type="match status" value="1"/>
</dbReference>
<dbReference type="InterPro" id="IPR023347">
    <property type="entry name" value="Lysozyme_dom_sf"/>
</dbReference>
<dbReference type="Proteomes" id="UP001595420">
    <property type="component" value="Unassembled WGS sequence"/>
</dbReference>
<sequence>MTAFARLFAFLGFGRSSAAAPAVTPDAAPQPQPVEAPRAPLPPAHEPYPVTPEPPAMVADEAIALAAGLVAPFEGFSLDAYLCPAGVWTIGYGSTRIYGRPVRQGDRIANHAVGRTMLMEDLREAADAVERAVKVPLAATERAALISLAHNIGGGAFAKSTLLRLLNAGNKEGAAGQFAAWNRGGGRVLAGLVRRRAAEADMFRRG</sequence>
<dbReference type="InterPro" id="IPR002196">
    <property type="entry name" value="Glyco_hydro_24"/>
</dbReference>
<evidence type="ECO:0000256" key="8">
    <source>
        <dbReference type="SAM" id="MobiDB-lite"/>
    </source>
</evidence>
<evidence type="ECO:0000256" key="6">
    <source>
        <dbReference type="ARBA" id="ARBA00023295"/>
    </source>
</evidence>
<dbReference type="InterPro" id="IPR023346">
    <property type="entry name" value="Lysozyme-like_dom_sf"/>
</dbReference>
<keyword evidence="9" id="KW-0732">Signal</keyword>
<gene>
    <name evidence="10" type="ORF">ACFOD3_23475</name>
</gene>
<evidence type="ECO:0000256" key="5">
    <source>
        <dbReference type="ARBA" id="ARBA00023200"/>
    </source>
</evidence>
<feature type="compositionally biased region" description="Pro residues" evidence="8">
    <location>
        <begin position="28"/>
        <end position="51"/>
    </location>
</feature>
<feature type="signal peptide" evidence="9">
    <location>
        <begin position="1"/>
        <end position="18"/>
    </location>
</feature>
<keyword evidence="5" id="KW-1035">Host cytoplasm</keyword>
<evidence type="ECO:0000256" key="9">
    <source>
        <dbReference type="SAM" id="SignalP"/>
    </source>
</evidence>
<dbReference type="RefSeq" id="WP_246603203.1">
    <property type="nucleotide sequence ID" value="NZ_JAFNJS010000008.1"/>
</dbReference>
<evidence type="ECO:0000256" key="3">
    <source>
        <dbReference type="ARBA" id="ARBA00022638"/>
    </source>
</evidence>
<comment type="caution">
    <text evidence="10">The sequence shown here is derived from an EMBL/GenBank/DDBJ whole genome shotgun (WGS) entry which is preliminary data.</text>
</comment>
<evidence type="ECO:0000256" key="1">
    <source>
        <dbReference type="ARBA" id="ARBA00000632"/>
    </source>
</evidence>
<dbReference type="InterPro" id="IPR033907">
    <property type="entry name" value="Endolysin_autolysin"/>
</dbReference>